<protein>
    <submittedName>
        <fullName evidence="1">Uncharacterized protein</fullName>
    </submittedName>
</protein>
<accession>A0A138AX51</accession>
<evidence type="ECO:0000313" key="1">
    <source>
        <dbReference type="EMBL" id="KXP15025.1"/>
    </source>
</evidence>
<gene>
    <name evidence="1" type="ORF">AXK60_03960</name>
</gene>
<dbReference type="EMBL" id="LSRF01000001">
    <property type="protein sequence ID" value="KXP15025.1"/>
    <property type="molecule type" value="Genomic_DNA"/>
</dbReference>
<name>A0A138AX51_9ACTN</name>
<dbReference type="Proteomes" id="UP000070258">
    <property type="component" value="Unassembled WGS sequence"/>
</dbReference>
<comment type="caution">
    <text evidence="1">The sequence shown here is derived from an EMBL/GenBank/DDBJ whole genome shotgun (WGS) entry which is preliminary data.</text>
</comment>
<reference evidence="2" key="1">
    <citation type="submission" date="2016-02" db="EMBL/GenBank/DDBJ databases">
        <authorList>
            <person name="Wen L."/>
            <person name="He K."/>
            <person name="Yang H."/>
        </authorList>
    </citation>
    <scope>NUCLEOTIDE SEQUENCE [LARGE SCALE GENOMIC DNA]</scope>
    <source>
        <strain evidence="2">JCM 15929</strain>
    </source>
</reference>
<evidence type="ECO:0000313" key="2">
    <source>
        <dbReference type="Proteomes" id="UP000070258"/>
    </source>
</evidence>
<dbReference type="RefSeq" id="WP_068569704.1">
    <property type="nucleotide sequence ID" value="NZ_LSRF01000001.1"/>
</dbReference>
<dbReference type="AlphaFoldDB" id="A0A138AX51"/>
<organism evidence="1 2">
    <name type="scientific">Tsukamurella pseudospumae</name>
    <dbReference type="NCBI Taxonomy" id="239498"/>
    <lineage>
        <taxon>Bacteria</taxon>
        <taxon>Bacillati</taxon>
        <taxon>Actinomycetota</taxon>
        <taxon>Actinomycetes</taxon>
        <taxon>Mycobacteriales</taxon>
        <taxon>Tsukamurellaceae</taxon>
        <taxon>Tsukamurella</taxon>
    </lineage>
</organism>
<sequence length="137" mass="14962">MIDHHVYLWTDGEAVLYVGRDGGFYDFRVFLGRLGEPLREIEARPATRYRDGGTTSIPTVEGELLAPRPATFSWMGSSDFPALPCVFTWSDGRPPLELPRVDPDDYVISIDTADGVVTVTGNGPGGGMPTSTRNVIM</sequence>
<proteinExistence type="predicted"/>